<organism evidence="1">
    <name type="scientific">Candidatus Kentrum sp. FW</name>
    <dbReference type="NCBI Taxonomy" id="2126338"/>
    <lineage>
        <taxon>Bacteria</taxon>
        <taxon>Pseudomonadati</taxon>
        <taxon>Pseudomonadota</taxon>
        <taxon>Gammaproteobacteria</taxon>
        <taxon>Candidatus Kentrum</taxon>
    </lineage>
</organism>
<sequence length="567" mass="62100">MNDIQGFGRRFIAVSAALTFISPVYAPAIEFDGGIVSGNVDTTVSFGAISRVQGRDSSIVCIANGGSAYGCNADDGNLNYDTGIVSQVWKAITDIEVNHEGGNMGAFFRVKAFMDTENNNRTETKRTDLSKKAKQLVGEDVDVLDAYGWFRFDMADRPAEVRLGKHTLNWGESSFISGGINAINPVDFAALRAPGMELREALLPVTMVSGSVDPTNNLSVEGFYQLEWDQMMFEPTGSYFNTFDNETALHMGWGFAQENTLSIPRIADNPPDDSGQWGVAMRYFAEEMNSTELGLYFMNYHSRTPVISATTATTAGTPPPKNYFLEYPEDIQLFGASFNTNLGLWALQGEYSYKHDLPLQIDDAELLVAALGVPSILHQLGKQYSPNEYVPGYIKRDVSQLQATATRIFSDVMWAHQFVFVAEVGLTHVHNMPDKDGLRLEAPGTFASGNRSHLAAPVSSPITESSDHFADATSWGYQLIGQWTFGNAFMGANLSPHAAFRHDVGGVSPVGWTGNFVEGSKAATLGVTATYKQAWAADISYTSFFGGGRYNLLNDRDYVAFNLKYSF</sequence>
<accession>A0A450TJN1</accession>
<proteinExistence type="predicted"/>
<dbReference type="AlphaFoldDB" id="A0A450TJN1"/>
<evidence type="ECO:0000313" key="1">
    <source>
        <dbReference type="EMBL" id="VFJ67656.1"/>
    </source>
</evidence>
<name>A0A450TJN1_9GAMM</name>
<dbReference type="Pfam" id="PF06980">
    <property type="entry name" value="DUF1302"/>
    <property type="match status" value="1"/>
</dbReference>
<gene>
    <name evidence="1" type="ORF">BECKFW1821C_GA0114237_101243</name>
</gene>
<protein>
    <recommendedName>
        <fullName evidence="2">DUF1302 domain-containing protein</fullName>
    </recommendedName>
</protein>
<evidence type="ECO:0008006" key="2">
    <source>
        <dbReference type="Google" id="ProtNLM"/>
    </source>
</evidence>
<dbReference type="InterPro" id="IPR010727">
    <property type="entry name" value="DUF1302"/>
</dbReference>
<reference evidence="1" key="1">
    <citation type="submission" date="2019-02" db="EMBL/GenBank/DDBJ databases">
        <authorList>
            <person name="Gruber-Vodicka R. H."/>
            <person name="Seah K. B. B."/>
        </authorList>
    </citation>
    <scope>NUCLEOTIDE SEQUENCE</scope>
    <source>
        <strain evidence="1">BECK_BZ131</strain>
    </source>
</reference>
<dbReference type="EMBL" id="CAADFE010000012">
    <property type="protein sequence ID" value="VFJ67656.1"/>
    <property type="molecule type" value="Genomic_DNA"/>
</dbReference>